<protein>
    <submittedName>
        <fullName evidence="2">Uncharacterized protein</fullName>
    </submittedName>
</protein>
<dbReference type="WBParaSite" id="ACRNAN_scaffold16890.g7673.t1">
    <property type="protein sequence ID" value="ACRNAN_scaffold16890.g7673.t1"/>
    <property type="gene ID" value="ACRNAN_scaffold16890.g7673"/>
</dbReference>
<reference evidence="2" key="1">
    <citation type="submission" date="2022-11" db="UniProtKB">
        <authorList>
            <consortium name="WormBaseParasite"/>
        </authorList>
    </citation>
    <scope>IDENTIFICATION</scope>
</reference>
<proteinExistence type="predicted"/>
<sequence>MIQDLVSDQRTQWVPDNWGNGHIGSRIQLPCARDQFLGFMVPWTPFGSSKPNLGLETIVLHGTLNAYLEKWAAD</sequence>
<keyword evidence="1" id="KW-1185">Reference proteome</keyword>
<dbReference type="Proteomes" id="UP000887540">
    <property type="component" value="Unplaced"/>
</dbReference>
<accession>A0A914D111</accession>
<evidence type="ECO:0000313" key="1">
    <source>
        <dbReference type="Proteomes" id="UP000887540"/>
    </source>
</evidence>
<dbReference type="AlphaFoldDB" id="A0A914D111"/>
<name>A0A914D111_9BILA</name>
<organism evidence="1 2">
    <name type="scientific">Acrobeloides nanus</name>
    <dbReference type="NCBI Taxonomy" id="290746"/>
    <lineage>
        <taxon>Eukaryota</taxon>
        <taxon>Metazoa</taxon>
        <taxon>Ecdysozoa</taxon>
        <taxon>Nematoda</taxon>
        <taxon>Chromadorea</taxon>
        <taxon>Rhabditida</taxon>
        <taxon>Tylenchina</taxon>
        <taxon>Cephalobomorpha</taxon>
        <taxon>Cephaloboidea</taxon>
        <taxon>Cephalobidae</taxon>
        <taxon>Acrobeloides</taxon>
    </lineage>
</organism>
<evidence type="ECO:0000313" key="2">
    <source>
        <dbReference type="WBParaSite" id="ACRNAN_scaffold16890.g7673.t1"/>
    </source>
</evidence>